<proteinExistence type="predicted"/>
<reference evidence="1" key="2">
    <citation type="submission" date="2021-08" db="EMBL/GenBank/DDBJ databases">
        <authorList>
            <person name="Tani A."/>
            <person name="Ola A."/>
            <person name="Ogura Y."/>
            <person name="Katsura K."/>
            <person name="Hayashi T."/>
        </authorList>
    </citation>
    <scope>NUCLEOTIDE SEQUENCE</scope>
    <source>
        <strain evidence="1">DSM 19015</strain>
    </source>
</reference>
<accession>A0ABQ4S4Z4</accession>
<name>A0ABQ4S4Z4_9HYPH</name>
<dbReference type="Proteomes" id="UP001055125">
    <property type="component" value="Unassembled WGS sequence"/>
</dbReference>
<evidence type="ECO:0008006" key="3">
    <source>
        <dbReference type="Google" id="ProtNLM"/>
    </source>
</evidence>
<dbReference type="RefSeq" id="WP_238246618.1">
    <property type="nucleotide sequence ID" value="NZ_BPQP01000090.1"/>
</dbReference>
<dbReference type="EMBL" id="BPQP01000090">
    <property type="protein sequence ID" value="GJD97558.1"/>
    <property type="molecule type" value="Genomic_DNA"/>
</dbReference>
<comment type="caution">
    <text evidence="1">The sequence shown here is derived from an EMBL/GenBank/DDBJ whole genome shotgun (WGS) entry which is preliminary data.</text>
</comment>
<reference evidence="1" key="1">
    <citation type="journal article" date="2021" name="Front. Microbiol.">
        <title>Comprehensive Comparative Genomics and Phenotyping of Methylobacterium Species.</title>
        <authorList>
            <person name="Alessa O."/>
            <person name="Ogura Y."/>
            <person name="Fujitani Y."/>
            <person name="Takami H."/>
            <person name="Hayashi T."/>
            <person name="Sahin N."/>
            <person name="Tani A."/>
        </authorList>
    </citation>
    <scope>NUCLEOTIDE SEQUENCE</scope>
    <source>
        <strain evidence="1">DSM 19015</strain>
    </source>
</reference>
<gene>
    <name evidence="1" type="ORF">OCOJLMKI_4790</name>
</gene>
<evidence type="ECO:0000313" key="2">
    <source>
        <dbReference type="Proteomes" id="UP001055125"/>
    </source>
</evidence>
<organism evidence="1 2">
    <name type="scientific">Methylobacterium iners</name>
    <dbReference type="NCBI Taxonomy" id="418707"/>
    <lineage>
        <taxon>Bacteria</taxon>
        <taxon>Pseudomonadati</taxon>
        <taxon>Pseudomonadota</taxon>
        <taxon>Alphaproteobacteria</taxon>
        <taxon>Hyphomicrobiales</taxon>
        <taxon>Methylobacteriaceae</taxon>
        <taxon>Methylobacterium</taxon>
    </lineage>
</organism>
<evidence type="ECO:0000313" key="1">
    <source>
        <dbReference type="EMBL" id="GJD97558.1"/>
    </source>
</evidence>
<protein>
    <recommendedName>
        <fullName evidence="3">Transposase</fullName>
    </recommendedName>
</protein>
<keyword evidence="2" id="KW-1185">Reference proteome</keyword>
<sequence length="68" mass="7661">MDRTDSARPVRTGADTRLERTVADALRIIAAACAEREAPPVRAARERLAKVYGTTRLRRHLERQHLPA</sequence>